<name>A0A560J3Q4_9BRAD</name>
<accession>A0A560J3Q4</accession>
<comment type="caution">
    <text evidence="2">The sequence shown here is derived from an EMBL/GenBank/DDBJ whole genome shotgun (WGS) entry which is preliminary data.</text>
</comment>
<feature type="transmembrane region" description="Helical" evidence="1">
    <location>
        <begin position="30"/>
        <end position="52"/>
    </location>
</feature>
<keyword evidence="1" id="KW-1133">Transmembrane helix</keyword>
<organism evidence="2 3">
    <name type="scientific">Bradyrhizobium sacchari</name>
    <dbReference type="NCBI Taxonomy" id="1399419"/>
    <lineage>
        <taxon>Bacteria</taxon>
        <taxon>Pseudomonadati</taxon>
        <taxon>Pseudomonadota</taxon>
        <taxon>Alphaproteobacteria</taxon>
        <taxon>Hyphomicrobiales</taxon>
        <taxon>Nitrobacteraceae</taxon>
        <taxon>Bradyrhizobium</taxon>
    </lineage>
</organism>
<keyword evidence="3" id="KW-1185">Reference proteome</keyword>
<sequence>MIRAIRNTVMALTFVVVAGGNILWDFVNSYIACGLALAASVVAGVCVERAFINRAHREMIRLHGVDWHSAEDQ</sequence>
<keyword evidence="1" id="KW-0812">Transmembrane</keyword>
<dbReference type="EMBL" id="VITW01000022">
    <property type="protein sequence ID" value="TWB65878.1"/>
    <property type="molecule type" value="Genomic_DNA"/>
</dbReference>
<evidence type="ECO:0000313" key="3">
    <source>
        <dbReference type="Proteomes" id="UP000315914"/>
    </source>
</evidence>
<dbReference type="OrthoDB" id="8247473at2"/>
<protein>
    <submittedName>
        <fullName evidence="2">Uncharacterized protein</fullName>
    </submittedName>
</protein>
<reference evidence="2 3" key="1">
    <citation type="submission" date="2019-06" db="EMBL/GenBank/DDBJ databases">
        <title>Genomic Encyclopedia of Type Strains, Phase IV (KMG-V): Genome sequencing to study the core and pangenomes of soil and plant-associated prokaryotes.</title>
        <authorList>
            <person name="Whitman W."/>
        </authorList>
    </citation>
    <scope>NUCLEOTIDE SEQUENCE [LARGE SCALE GENOMIC DNA]</scope>
    <source>
        <strain evidence="2 3">BR 10556</strain>
    </source>
</reference>
<feature type="transmembrane region" description="Helical" evidence="1">
    <location>
        <begin position="7"/>
        <end position="24"/>
    </location>
</feature>
<gene>
    <name evidence="2" type="ORF">FBZ95_1224</name>
</gene>
<keyword evidence="1" id="KW-0472">Membrane</keyword>
<evidence type="ECO:0000313" key="2">
    <source>
        <dbReference type="EMBL" id="TWB65878.1"/>
    </source>
</evidence>
<proteinExistence type="predicted"/>
<dbReference type="AlphaFoldDB" id="A0A560J3Q4"/>
<evidence type="ECO:0000256" key="1">
    <source>
        <dbReference type="SAM" id="Phobius"/>
    </source>
</evidence>
<dbReference type="Proteomes" id="UP000315914">
    <property type="component" value="Unassembled WGS sequence"/>
</dbReference>